<dbReference type="GO" id="GO:0032259">
    <property type="term" value="P:methylation"/>
    <property type="evidence" value="ECO:0007669"/>
    <property type="project" value="UniProtKB-KW"/>
</dbReference>
<feature type="compositionally biased region" description="Polar residues" evidence="7">
    <location>
        <begin position="1"/>
        <end position="11"/>
    </location>
</feature>
<evidence type="ECO:0000256" key="6">
    <source>
        <dbReference type="PROSITE-ProRule" id="PRU01015"/>
    </source>
</evidence>
<feature type="region of interest" description="Disordered" evidence="7">
    <location>
        <begin position="1"/>
        <end position="32"/>
    </location>
</feature>
<evidence type="ECO:0000256" key="2">
    <source>
        <dbReference type="ARBA" id="ARBA00022679"/>
    </source>
</evidence>
<accession>A0A2P2I0J6</accession>
<dbReference type="PROSITE" id="PS51678">
    <property type="entry name" value="SAM_MT_PRMT"/>
    <property type="match status" value="1"/>
</dbReference>
<evidence type="ECO:0000256" key="7">
    <source>
        <dbReference type="SAM" id="MobiDB-lite"/>
    </source>
</evidence>
<evidence type="ECO:0000256" key="1">
    <source>
        <dbReference type="ARBA" id="ARBA00022603"/>
    </source>
</evidence>
<dbReference type="GO" id="GO:0042054">
    <property type="term" value="F:histone methyltransferase activity"/>
    <property type="evidence" value="ECO:0007669"/>
    <property type="project" value="TreeGrafter"/>
</dbReference>
<dbReference type="InterPro" id="IPR055135">
    <property type="entry name" value="PRMT_dom"/>
</dbReference>
<evidence type="ECO:0000256" key="4">
    <source>
        <dbReference type="ARBA" id="ARBA00040406"/>
    </source>
</evidence>
<dbReference type="EMBL" id="IACT01002496">
    <property type="protein sequence ID" value="LAC21771.1"/>
    <property type="molecule type" value="mRNA"/>
</dbReference>
<keyword evidence="3 6" id="KW-0949">S-adenosyl-L-methionine</keyword>
<evidence type="ECO:0000256" key="5">
    <source>
        <dbReference type="ARBA" id="ARBA00042685"/>
    </source>
</evidence>
<evidence type="ECO:0000313" key="9">
    <source>
        <dbReference type="EMBL" id="LAB67521.1"/>
    </source>
</evidence>
<dbReference type="Gene3D" id="3.40.50.150">
    <property type="entry name" value="Vaccinia Virus protein VP39"/>
    <property type="match status" value="1"/>
</dbReference>
<dbReference type="Gene3D" id="2.70.160.11">
    <property type="entry name" value="Hnrnp arginine n-methyltransferase1"/>
    <property type="match status" value="1"/>
</dbReference>
<reference evidence="9" key="2">
    <citation type="journal article" date="2018" name="Biosci. Biotechnol. Biochem.">
        <title>Polysaccharide hydrolase of the hadal zone amphipods Hirondellea gigas.</title>
        <authorList>
            <person name="Kobayashi H."/>
            <person name="Nagahama T."/>
            <person name="Arai W."/>
            <person name="Sasagawa Y."/>
            <person name="Umeda M."/>
            <person name="Hayashi T."/>
            <person name="Nikaido I."/>
            <person name="Watanabe H."/>
            <person name="Oguri K."/>
            <person name="Kitazato H."/>
            <person name="Fujioka K."/>
            <person name="Kido Y."/>
            <person name="Takami H."/>
        </authorList>
    </citation>
    <scope>NUCLEOTIDE SEQUENCE</scope>
    <source>
        <tissue evidence="9">Whole body</tissue>
    </source>
</reference>
<dbReference type="PANTHER" id="PTHR11006:SF73">
    <property type="entry name" value="PROTEIN ARGININE N-METHYLTRANSFERASE 6"/>
    <property type="match status" value="1"/>
</dbReference>
<name>A0A2P2I0J6_9CRUS</name>
<reference evidence="10" key="1">
    <citation type="submission" date="2017-11" db="EMBL/GenBank/DDBJ databases">
        <title>The sensing device of the deep-sea amphipod.</title>
        <authorList>
            <person name="Kobayashi H."/>
            <person name="Nagahama T."/>
            <person name="Arai W."/>
            <person name="Sasagawa Y."/>
            <person name="Umeda M."/>
            <person name="Hayashi T."/>
            <person name="Nikaido I."/>
            <person name="Watanabe H."/>
            <person name="Oguri K."/>
            <person name="Kitazato H."/>
            <person name="Fujioka K."/>
            <person name="Kido Y."/>
            <person name="Takami H."/>
        </authorList>
    </citation>
    <scope>NUCLEOTIDE SEQUENCE</scope>
    <source>
        <tissue evidence="10">Whole body</tissue>
    </source>
</reference>
<feature type="domain" description="Protein arginine N-methyltransferase" evidence="8">
    <location>
        <begin position="206"/>
        <end position="372"/>
    </location>
</feature>
<dbReference type="PANTHER" id="PTHR11006">
    <property type="entry name" value="PROTEIN ARGININE N-METHYLTRANSFERASE"/>
    <property type="match status" value="1"/>
</dbReference>
<dbReference type="GO" id="GO:0016274">
    <property type="term" value="F:protein-arginine N-methyltransferase activity"/>
    <property type="evidence" value="ECO:0007669"/>
    <property type="project" value="InterPro"/>
</dbReference>
<proteinExistence type="evidence at transcript level"/>
<keyword evidence="2 6" id="KW-0808">Transferase</keyword>
<dbReference type="FunFam" id="3.40.50.150:FF:000016">
    <property type="entry name" value="Protein arginine N-methyltransferase 6"/>
    <property type="match status" value="1"/>
</dbReference>
<evidence type="ECO:0000259" key="8">
    <source>
        <dbReference type="Pfam" id="PF22528"/>
    </source>
</evidence>
<evidence type="ECO:0000313" key="10">
    <source>
        <dbReference type="EMBL" id="LAC21771.1"/>
    </source>
</evidence>
<dbReference type="CDD" id="cd02440">
    <property type="entry name" value="AdoMet_MTases"/>
    <property type="match status" value="1"/>
</dbReference>
<dbReference type="Pfam" id="PF22528">
    <property type="entry name" value="PRMT_C"/>
    <property type="match status" value="1"/>
</dbReference>
<protein>
    <recommendedName>
        <fullName evidence="4">Protein arginine N-methyltransferase 6</fullName>
    </recommendedName>
    <alternativeName>
        <fullName evidence="5">Histone-arginine N-methyltransferase PRMT6</fullName>
    </alternativeName>
</protein>
<dbReference type="InterPro" id="IPR029063">
    <property type="entry name" value="SAM-dependent_MTases_sf"/>
</dbReference>
<sequence length="392" mass="44059">MATISSESNLHSPPAKKLKTDESQNGVEKLTKNGCNLKDEKASLSFISEKPCSGAYNEKSIDDEYFDSYADTEVHRTMIEDHVRTDAYHKAIMQDPSFIKDKVICDVGCGSGILSMFCAQAGAKKVYAIDASKIATQAKKVIESNGFENIITVFEGRAEDIELPEKVDVVVSEWMGYMLLYETMLPSVLHVRDKWLKPGGHMFPERATLHIALGEASWITQYEESTYDFWVALHPMYGLEMTALADHAVARYLEYAHVFMLPQKDVLSLPSTVCDLDLNKITTKELEVISSSFSLSSMGSRNLNCIVCWFDVTFPGGVKISTSPDLEDTHWQNTVLPLPDMKVVQDSTVVGVLTISQHNKRSLDIKLQYKLSTSENMLHRRYRLDENCAELE</sequence>
<organism evidence="9">
    <name type="scientific">Hirondellea gigas</name>
    <dbReference type="NCBI Taxonomy" id="1518452"/>
    <lineage>
        <taxon>Eukaryota</taxon>
        <taxon>Metazoa</taxon>
        <taxon>Ecdysozoa</taxon>
        <taxon>Arthropoda</taxon>
        <taxon>Crustacea</taxon>
        <taxon>Multicrustacea</taxon>
        <taxon>Malacostraca</taxon>
        <taxon>Eumalacostraca</taxon>
        <taxon>Peracarida</taxon>
        <taxon>Amphipoda</taxon>
        <taxon>Amphilochidea</taxon>
        <taxon>Lysianassida</taxon>
        <taxon>Lysianassidira</taxon>
        <taxon>Lysianassoidea</taxon>
        <taxon>Lysianassidae</taxon>
        <taxon>Hirondellea</taxon>
    </lineage>
</organism>
<dbReference type="Pfam" id="PF06325">
    <property type="entry name" value="PrmA"/>
    <property type="match status" value="1"/>
</dbReference>
<dbReference type="SUPFAM" id="SSF53335">
    <property type="entry name" value="S-adenosyl-L-methionine-dependent methyltransferases"/>
    <property type="match status" value="1"/>
</dbReference>
<dbReference type="EMBL" id="IACF01001843">
    <property type="protein sequence ID" value="LAB67521.1"/>
    <property type="molecule type" value="mRNA"/>
</dbReference>
<dbReference type="AlphaFoldDB" id="A0A2P2I0J6"/>
<evidence type="ECO:0000256" key="3">
    <source>
        <dbReference type="ARBA" id="ARBA00022691"/>
    </source>
</evidence>
<dbReference type="InterPro" id="IPR025799">
    <property type="entry name" value="Arg_MeTrfase"/>
</dbReference>
<keyword evidence="1 6" id="KW-0489">Methyltransferase</keyword>